<dbReference type="Pfam" id="PF00104">
    <property type="entry name" value="Hormone_recep"/>
    <property type="match status" value="1"/>
</dbReference>
<evidence type="ECO:0000256" key="5">
    <source>
        <dbReference type="ARBA" id="ARBA00022833"/>
    </source>
</evidence>
<sequence length="843" mass="93826">NGCKTFFRRALVNKQTFTCQFNGECQVGKNVRCVCRSCRLKKCFEAGMDPKAIQHDRDKIRYTKVLKRQKEEARAQAEAEREKLQKVKEEMGSPRSLECCDQPSSSTSFGIDFDVLGGEITSELDCTLGELMRIEKKIVDVRNSFRSDDQISTLWNIYIGSRALLDDADWLASASLLDPILDALSDRPLKQANSYQCVRITPWAMREWIQRDFTLMMEWVKMLPGGFNISVDDKVTLQREFALTYAVFQMAFYTRDTTVLAAADNISSADQINLEERMRGLKRPREEKLASPPPPAPSFGATVIPSGFMNLANALYKQPLAKRIKDEILEDDEPTCSAYLRTLTQQAAAFSASSPSVSTPFALPSTSSSSYSNRLDLSTLPSFLIKNGLAGVKSIAEKINDYVTSFDPLPTTMNTGLPGALSCKLAFSLHSSVTSSILPSSLPSFSTPMPVYPKDFFSILAAASPGSLTFPQSPLLTASSPLIAASPLLASSPLMMPSMNSLLPSFPSVPLPPSNPFLSQLQMMNHKEKTPEESIDVETVSVDGRSEGKGTHSFGDIVARTNHVPVSTDTVQGSATVATTPAPTSSSIREQAKFALENLSSMDFHPTEVKEEPFSPVNLVGSMRPAEGENGQITVIRSTADAMEKDDDIMEILVGEDEKGRKGREEDEDTPCDPTPEAMIMNRLNYPDGGYIEKDGDKDRPFRDELYGLLIDGVWKQFRKLDIDQETFVLYKMMVFFNEELTHRGDHKLSEEGVKYVHSMRQKLYMLLMLHLQKTRGRDGHKVFANLLLLGSTVSRVRNALRKTFALAEVFVPSNDLVDQLILRDKDERARSPSAFRPYHPTY</sequence>
<evidence type="ECO:0000313" key="15">
    <source>
        <dbReference type="EMBL" id="GMT35823.1"/>
    </source>
</evidence>
<comment type="caution">
    <text evidence="15">The sequence shown here is derived from an EMBL/GenBank/DDBJ whole genome shotgun (WGS) entry which is preliminary data.</text>
</comment>
<protein>
    <submittedName>
        <fullName evidence="15">Uncharacterized protein</fullName>
    </submittedName>
</protein>
<comment type="similarity">
    <text evidence="2">Belongs to the nuclear hormone receptor family.</text>
</comment>
<keyword evidence="5" id="KW-0862">Zinc</keyword>
<dbReference type="SUPFAM" id="SSF48508">
    <property type="entry name" value="Nuclear receptor ligand-binding domain"/>
    <property type="match status" value="2"/>
</dbReference>
<keyword evidence="10" id="KW-0539">Nucleus</keyword>
<feature type="non-terminal residue" evidence="15">
    <location>
        <position position="1"/>
    </location>
</feature>
<dbReference type="EMBL" id="BTSY01000007">
    <property type="protein sequence ID" value="GMT35823.1"/>
    <property type="molecule type" value="Genomic_DNA"/>
</dbReference>
<dbReference type="GO" id="GO:0005634">
    <property type="term" value="C:nucleus"/>
    <property type="evidence" value="ECO:0007669"/>
    <property type="project" value="UniProtKB-SubCell"/>
</dbReference>
<evidence type="ECO:0000256" key="1">
    <source>
        <dbReference type="ARBA" id="ARBA00004123"/>
    </source>
</evidence>
<keyword evidence="3" id="KW-0479">Metal-binding</keyword>
<comment type="subcellular location">
    <subcellularLocation>
        <location evidence="1">Nucleus</location>
    </subcellularLocation>
</comment>
<feature type="region of interest" description="Disordered" evidence="12">
    <location>
        <begin position="657"/>
        <end position="680"/>
    </location>
</feature>
<dbReference type="PROSITE" id="PS51843">
    <property type="entry name" value="NR_LBD"/>
    <property type="match status" value="1"/>
</dbReference>
<dbReference type="PROSITE" id="PS51030">
    <property type="entry name" value="NUCLEAR_REC_DBD_2"/>
    <property type="match status" value="1"/>
</dbReference>
<evidence type="ECO:0000256" key="11">
    <source>
        <dbReference type="SAM" id="Coils"/>
    </source>
</evidence>
<dbReference type="SMART" id="SM00399">
    <property type="entry name" value="ZnF_C4"/>
    <property type="match status" value="1"/>
</dbReference>
<keyword evidence="6" id="KW-0805">Transcription regulation</keyword>
<dbReference type="InterPro" id="IPR013088">
    <property type="entry name" value="Znf_NHR/GATA"/>
</dbReference>
<evidence type="ECO:0000256" key="8">
    <source>
        <dbReference type="ARBA" id="ARBA00023163"/>
    </source>
</evidence>
<feature type="domain" description="NR LBD" evidence="14">
    <location>
        <begin position="172"/>
        <end position="827"/>
    </location>
</feature>
<keyword evidence="4" id="KW-0863">Zinc-finger</keyword>
<dbReference type="AlphaFoldDB" id="A0AAV5WWX8"/>
<evidence type="ECO:0000313" key="16">
    <source>
        <dbReference type="Proteomes" id="UP001432322"/>
    </source>
</evidence>
<evidence type="ECO:0000256" key="2">
    <source>
        <dbReference type="ARBA" id="ARBA00005993"/>
    </source>
</evidence>
<dbReference type="Gene3D" id="1.10.565.10">
    <property type="entry name" value="Retinoid X Receptor"/>
    <property type="match status" value="2"/>
</dbReference>
<evidence type="ECO:0000256" key="4">
    <source>
        <dbReference type="ARBA" id="ARBA00022771"/>
    </source>
</evidence>
<evidence type="ECO:0000256" key="9">
    <source>
        <dbReference type="ARBA" id="ARBA00023170"/>
    </source>
</evidence>
<dbReference type="SMART" id="SM00430">
    <property type="entry name" value="HOLI"/>
    <property type="match status" value="1"/>
</dbReference>
<dbReference type="Gene3D" id="3.30.50.10">
    <property type="entry name" value="Erythroid Transcription Factor GATA-1, subunit A"/>
    <property type="match status" value="1"/>
</dbReference>
<dbReference type="CDD" id="cd06960">
    <property type="entry name" value="NR_DBD_HNF4A"/>
    <property type="match status" value="1"/>
</dbReference>
<gene>
    <name evidence="15" type="ORF">PFISCL1PPCAC_27120</name>
</gene>
<evidence type="ECO:0000256" key="10">
    <source>
        <dbReference type="ARBA" id="ARBA00023242"/>
    </source>
</evidence>
<dbReference type="InterPro" id="IPR050274">
    <property type="entry name" value="Nuclear_hormone_rcpt_NR2"/>
</dbReference>
<dbReference type="InterPro" id="IPR035500">
    <property type="entry name" value="NHR-like_dom_sf"/>
</dbReference>
<evidence type="ECO:0000256" key="3">
    <source>
        <dbReference type="ARBA" id="ARBA00022723"/>
    </source>
</evidence>
<dbReference type="Pfam" id="PF00105">
    <property type="entry name" value="zf-C4"/>
    <property type="match status" value="1"/>
</dbReference>
<organism evidence="15 16">
    <name type="scientific">Pristionchus fissidentatus</name>
    <dbReference type="NCBI Taxonomy" id="1538716"/>
    <lineage>
        <taxon>Eukaryota</taxon>
        <taxon>Metazoa</taxon>
        <taxon>Ecdysozoa</taxon>
        <taxon>Nematoda</taxon>
        <taxon>Chromadorea</taxon>
        <taxon>Rhabditida</taxon>
        <taxon>Rhabditina</taxon>
        <taxon>Diplogasteromorpha</taxon>
        <taxon>Diplogasteroidea</taxon>
        <taxon>Neodiplogasteridae</taxon>
        <taxon>Pristionchus</taxon>
    </lineage>
</organism>
<keyword evidence="16" id="KW-1185">Reference proteome</keyword>
<dbReference type="SUPFAM" id="SSF57716">
    <property type="entry name" value="Glucocorticoid receptor-like (DNA-binding domain)"/>
    <property type="match status" value="1"/>
</dbReference>
<feature type="domain" description="Nuclear receptor" evidence="13">
    <location>
        <begin position="1"/>
        <end position="55"/>
    </location>
</feature>
<dbReference type="GO" id="GO:0000978">
    <property type="term" value="F:RNA polymerase II cis-regulatory region sequence-specific DNA binding"/>
    <property type="evidence" value="ECO:0007669"/>
    <property type="project" value="InterPro"/>
</dbReference>
<evidence type="ECO:0000256" key="6">
    <source>
        <dbReference type="ARBA" id="ARBA00023015"/>
    </source>
</evidence>
<keyword evidence="9" id="KW-0675">Receptor</keyword>
<dbReference type="GO" id="GO:0008270">
    <property type="term" value="F:zinc ion binding"/>
    <property type="evidence" value="ECO:0007669"/>
    <property type="project" value="UniProtKB-KW"/>
</dbReference>
<evidence type="ECO:0000259" key="14">
    <source>
        <dbReference type="PROSITE" id="PS51843"/>
    </source>
</evidence>
<evidence type="ECO:0000256" key="12">
    <source>
        <dbReference type="SAM" id="MobiDB-lite"/>
    </source>
</evidence>
<keyword evidence="8" id="KW-0804">Transcription</keyword>
<evidence type="ECO:0000259" key="13">
    <source>
        <dbReference type="PROSITE" id="PS51030"/>
    </source>
</evidence>
<feature type="coiled-coil region" evidence="11">
    <location>
        <begin position="63"/>
        <end position="90"/>
    </location>
</feature>
<keyword evidence="11" id="KW-0175">Coiled coil</keyword>
<dbReference type="InterPro" id="IPR049636">
    <property type="entry name" value="HNF4-like_DBD"/>
</dbReference>
<dbReference type="PANTHER" id="PTHR24083">
    <property type="entry name" value="NUCLEAR HORMONE RECEPTOR"/>
    <property type="match status" value="1"/>
</dbReference>
<dbReference type="GO" id="GO:0003700">
    <property type="term" value="F:DNA-binding transcription factor activity"/>
    <property type="evidence" value="ECO:0007669"/>
    <property type="project" value="InterPro"/>
</dbReference>
<keyword evidence="7" id="KW-0238">DNA-binding</keyword>
<accession>A0AAV5WWX8</accession>
<dbReference type="InterPro" id="IPR000536">
    <property type="entry name" value="Nucl_hrmn_rcpt_lig-bd"/>
</dbReference>
<dbReference type="InterPro" id="IPR001628">
    <property type="entry name" value="Znf_hrmn_rcpt"/>
</dbReference>
<reference evidence="15" key="1">
    <citation type="submission" date="2023-10" db="EMBL/GenBank/DDBJ databases">
        <title>Genome assembly of Pristionchus species.</title>
        <authorList>
            <person name="Yoshida K."/>
            <person name="Sommer R.J."/>
        </authorList>
    </citation>
    <scope>NUCLEOTIDE SEQUENCE</scope>
    <source>
        <strain evidence="15">RS5133</strain>
    </source>
</reference>
<proteinExistence type="inferred from homology"/>
<dbReference type="Proteomes" id="UP001432322">
    <property type="component" value="Unassembled WGS sequence"/>
</dbReference>
<evidence type="ECO:0000256" key="7">
    <source>
        <dbReference type="ARBA" id="ARBA00023125"/>
    </source>
</evidence>
<name>A0AAV5WWX8_9BILA</name>